<reference evidence="2 3" key="1">
    <citation type="submission" date="2014-12" db="EMBL/GenBank/DDBJ databases">
        <title>Genome assembly of Enhygromyxa salina DSM 15201.</title>
        <authorList>
            <person name="Sharma G."/>
            <person name="Subramanian S."/>
        </authorList>
    </citation>
    <scope>NUCLEOTIDE SEQUENCE [LARGE SCALE GENOMIC DNA]</scope>
    <source>
        <strain evidence="2 3">DSM 15201</strain>
    </source>
</reference>
<dbReference type="Pfam" id="PF12973">
    <property type="entry name" value="Cupin_7"/>
    <property type="match status" value="1"/>
</dbReference>
<dbReference type="InterPro" id="IPR041916">
    <property type="entry name" value="Anti_sigma_zinc_sf"/>
</dbReference>
<dbReference type="Gene3D" id="2.60.120.10">
    <property type="entry name" value="Jelly Rolls"/>
    <property type="match status" value="1"/>
</dbReference>
<dbReference type="InterPro" id="IPR025979">
    <property type="entry name" value="ChrR-like_cupin_dom"/>
</dbReference>
<dbReference type="SUPFAM" id="SSF51182">
    <property type="entry name" value="RmlC-like cupins"/>
    <property type="match status" value="1"/>
</dbReference>
<dbReference type="AlphaFoldDB" id="A0A0C2D585"/>
<sequence>MPDEVLLEYAAGAADPGHALIVACHLTLCPTCRQTVASYEALGAALTGVSTAISTPTANEDTLVARIMAGVDPTLPSETETVELPSTDPPASPHDAVFPWPLQQIIGPFKRLAWRRRLPGLRTFDVAISGARTVIRMIEAGPGMKVVGHGHTGLELDLVLAGGLEDLTRGGEFERGDIQRADADVTHTLEVLPGEPCLLLTVNEGPFVPDGLYSRLVYRYLGWS</sequence>
<evidence type="ECO:0000313" key="3">
    <source>
        <dbReference type="Proteomes" id="UP000031599"/>
    </source>
</evidence>
<accession>A0A0C2D585</accession>
<protein>
    <submittedName>
        <fullName evidence="2">Transcriptional activator chrR</fullName>
    </submittedName>
</protein>
<dbReference type="InterPro" id="IPR012807">
    <property type="entry name" value="Anti-sigma_ChrR"/>
</dbReference>
<dbReference type="InterPro" id="IPR011051">
    <property type="entry name" value="RmlC_Cupin_sf"/>
</dbReference>
<evidence type="ECO:0000313" key="2">
    <source>
        <dbReference type="EMBL" id="KIG16865.1"/>
    </source>
</evidence>
<dbReference type="Proteomes" id="UP000031599">
    <property type="component" value="Unassembled WGS sequence"/>
</dbReference>
<organism evidence="2 3">
    <name type="scientific">Enhygromyxa salina</name>
    <dbReference type="NCBI Taxonomy" id="215803"/>
    <lineage>
        <taxon>Bacteria</taxon>
        <taxon>Pseudomonadati</taxon>
        <taxon>Myxococcota</taxon>
        <taxon>Polyangia</taxon>
        <taxon>Nannocystales</taxon>
        <taxon>Nannocystaceae</taxon>
        <taxon>Enhygromyxa</taxon>
    </lineage>
</organism>
<dbReference type="EMBL" id="JMCC02000031">
    <property type="protein sequence ID" value="KIG16865.1"/>
    <property type="molecule type" value="Genomic_DNA"/>
</dbReference>
<gene>
    <name evidence="2" type="ORF">DB30_04027</name>
</gene>
<dbReference type="InterPro" id="IPR014710">
    <property type="entry name" value="RmlC-like_jellyroll"/>
</dbReference>
<dbReference type="Gene3D" id="1.10.10.1320">
    <property type="entry name" value="Anti-sigma factor, zinc-finger domain"/>
    <property type="match status" value="1"/>
</dbReference>
<dbReference type="CDD" id="cd20301">
    <property type="entry name" value="cupin_ChrR"/>
    <property type="match status" value="1"/>
</dbReference>
<proteinExistence type="predicted"/>
<feature type="domain" description="ChrR-like cupin" evidence="1">
    <location>
        <begin position="108"/>
        <end position="202"/>
    </location>
</feature>
<name>A0A0C2D585_9BACT</name>
<comment type="caution">
    <text evidence="2">The sequence shown here is derived from an EMBL/GenBank/DDBJ whole genome shotgun (WGS) entry which is preliminary data.</text>
</comment>
<evidence type="ECO:0000259" key="1">
    <source>
        <dbReference type="Pfam" id="PF12973"/>
    </source>
</evidence>